<comment type="caution">
    <text evidence="1">The sequence shown here is derived from an EMBL/GenBank/DDBJ whole genome shotgun (WGS) entry which is preliminary data.</text>
</comment>
<proteinExistence type="predicted"/>
<evidence type="ECO:0000313" key="1">
    <source>
        <dbReference type="EMBL" id="MBO6988845.1"/>
    </source>
</evidence>
<name>A0A9D9C0Z5_PROMR</name>
<reference evidence="1" key="1">
    <citation type="journal article" date="2021" name="Front. Mar. Sci.">
        <title>Genomes of Diverse Isolates of Prochlorococcus High-Light-Adapted Clade II in the Western Pacific Ocean.</title>
        <authorList>
            <person name="Yan W."/>
            <person name="Feng X."/>
            <person name="Zhang W."/>
            <person name="Nawaz M.Z."/>
            <person name="Luo T."/>
            <person name="Zhang R."/>
            <person name="Jiao N."/>
        </authorList>
    </citation>
    <scope>NUCLEOTIDE SEQUENCE</scope>
    <source>
        <strain evidence="1">XMU1424</strain>
    </source>
</reference>
<dbReference type="AlphaFoldDB" id="A0A9D9C0Z5"/>
<dbReference type="EMBL" id="JAEPLE010000006">
    <property type="protein sequence ID" value="MBO6988845.1"/>
    <property type="molecule type" value="Genomic_DNA"/>
</dbReference>
<accession>A0A9D9C0Z5</accession>
<sequence>MTKKPNKYSHKAESEIRVNGQTFRTAQLYIYEGLDLKRHEKPQFTPKDQNKIIRRKVKEFEDAKGNYNEHQLFELNVLKNDGRKLSKRNISEDNALRAALIAKGII</sequence>
<protein>
    <submittedName>
        <fullName evidence="1">Uncharacterized protein</fullName>
    </submittedName>
</protein>
<gene>
    <name evidence="1" type="ORF">JJ833_08285</name>
</gene>
<organism evidence="1">
    <name type="scientific">Prochlorococcus marinus XMU1424</name>
    <dbReference type="NCBI Taxonomy" id="2774497"/>
    <lineage>
        <taxon>Bacteria</taxon>
        <taxon>Bacillati</taxon>
        <taxon>Cyanobacteriota</taxon>
        <taxon>Cyanophyceae</taxon>
        <taxon>Synechococcales</taxon>
        <taxon>Prochlorococcaceae</taxon>
        <taxon>Prochlorococcus</taxon>
    </lineage>
</organism>